<gene>
    <name evidence="1" type="ORF">CYMTET_30262</name>
</gene>
<dbReference type="Proteomes" id="UP001190700">
    <property type="component" value="Unassembled WGS sequence"/>
</dbReference>
<protein>
    <submittedName>
        <fullName evidence="1">Uncharacterized protein</fullName>
    </submittedName>
</protein>
<evidence type="ECO:0000313" key="2">
    <source>
        <dbReference type="Proteomes" id="UP001190700"/>
    </source>
</evidence>
<dbReference type="EMBL" id="LGRX02017423">
    <property type="protein sequence ID" value="KAK3260800.1"/>
    <property type="molecule type" value="Genomic_DNA"/>
</dbReference>
<organism evidence="1 2">
    <name type="scientific">Cymbomonas tetramitiformis</name>
    <dbReference type="NCBI Taxonomy" id="36881"/>
    <lineage>
        <taxon>Eukaryota</taxon>
        <taxon>Viridiplantae</taxon>
        <taxon>Chlorophyta</taxon>
        <taxon>Pyramimonadophyceae</taxon>
        <taxon>Pyramimonadales</taxon>
        <taxon>Pyramimonadaceae</taxon>
        <taxon>Cymbomonas</taxon>
    </lineage>
</organism>
<reference evidence="1 2" key="1">
    <citation type="journal article" date="2015" name="Genome Biol. Evol.">
        <title>Comparative Genomics of a Bacterivorous Green Alga Reveals Evolutionary Causalities and Consequences of Phago-Mixotrophic Mode of Nutrition.</title>
        <authorList>
            <person name="Burns J.A."/>
            <person name="Paasch A."/>
            <person name="Narechania A."/>
            <person name="Kim E."/>
        </authorList>
    </citation>
    <scope>NUCLEOTIDE SEQUENCE [LARGE SCALE GENOMIC DNA]</scope>
    <source>
        <strain evidence="1 2">PLY_AMNH</strain>
    </source>
</reference>
<sequence length="172" mass="19622">MFYGGIREKGKPKAFPVIKSHLTKFSNNKMDFLSNVKPSLSLDGQKVLGMHTIMYFFGLYDNHLSESWVYANLFALFVLILTCTQDNVKSFDEYGMWFYLWSIFNDCVCLRKRGEVDILQVRNTPAEIQKQALLSQQKDRRDLTGMSLVPDIKPNSVIPRKLCAARSGGVLG</sequence>
<name>A0AAE0FJD2_9CHLO</name>
<keyword evidence="2" id="KW-1185">Reference proteome</keyword>
<proteinExistence type="predicted"/>
<comment type="caution">
    <text evidence="1">The sequence shown here is derived from an EMBL/GenBank/DDBJ whole genome shotgun (WGS) entry which is preliminary data.</text>
</comment>
<evidence type="ECO:0000313" key="1">
    <source>
        <dbReference type="EMBL" id="KAK3260800.1"/>
    </source>
</evidence>
<accession>A0AAE0FJD2</accession>
<dbReference type="AlphaFoldDB" id="A0AAE0FJD2"/>